<evidence type="ECO:0000256" key="2">
    <source>
        <dbReference type="ARBA" id="ARBA00007090"/>
    </source>
</evidence>
<dbReference type="SUPFAM" id="SSF53955">
    <property type="entry name" value="Lysozyme-like"/>
    <property type="match status" value="1"/>
</dbReference>
<comment type="pathway">
    <text evidence="1">Cell wall biogenesis; peptidoglycan biosynthesis.</text>
</comment>
<proteinExistence type="inferred from homology"/>
<dbReference type="Pfam" id="PF06832">
    <property type="entry name" value="BiPBP_C"/>
    <property type="match status" value="1"/>
</dbReference>
<evidence type="ECO:0000256" key="5">
    <source>
        <dbReference type="ARBA" id="ARBA00022670"/>
    </source>
</evidence>
<evidence type="ECO:0000259" key="12">
    <source>
        <dbReference type="Pfam" id="PF00905"/>
    </source>
</evidence>
<evidence type="ECO:0000256" key="10">
    <source>
        <dbReference type="ARBA" id="ARBA00044770"/>
    </source>
</evidence>
<gene>
    <name evidence="15" type="primary">pbpC</name>
    <name evidence="15" type="ORF">HNV10_14700</name>
</gene>
<dbReference type="InterPro" id="IPR023346">
    <property type="entry name" value="Lysozyme-like_dom_sf"/>
</dbReference>
<keyword evidence="9" id="KW-0511">Multifunctional enzyme</keyword>
<dbReference type="PANTHER" id="PTHR32282">
    <property type="entry name" value="BINDING PROTEIN TRANSPEPTIDASE, PUTATIVE-RELATED"/>
    <property type="match status" value="1"/>
</dbReference>
<keyword evidence="7" id="KW-0808">Transferase</keyword>
<keyword evidence="4" id="KW-0121">Carboxypeptidase</keyword>
<dbReference type="RefSeq" id="WP_173302149.1">
    <property type="nucleotide sequence ID" value="NZ_JABRWQ010000006.1"/>
</dbReference>
<dbReference type="InterPro" id="IPR001264">
    <property type="entry name" value="Glyco_trans_51"/>
</dbReference>
<evidence type="ECO:0000256" key="9">
    <source>
        <dbReference type="ARBA" id="ARBA00023268"/>
    </source>
</evidence>
<dbReference type="EMBL" id="JABRWQ010000006">
    <property type="protein sequence ID" value="NRD24505.1"/>
    <property type="molecule type" value="Genomic_DNA"/>
</dbReference>
<dbReference type="PANTHER" id="PTHR32282:SF15">
    <property type="entry name" value="PENICILLIN-BINDING PROTEIN 1C"/>
    <property type="match status" value="1"/>
</dbReference>
<dbReference type="InterPro" id="IPR050396">
    <property type="entry name" value="Glycosyltr_51/Transpeptidase"/>
</dbReference>
<keyword evidence="8" id="KW-0378">Hydrolase</keyword>
<evidence type="ECO:0000313" key="15">
    <source>
        <dbReference type="EMBL" id="NRD24505.1"/>
    </source>
</evidence>
<dbReference type="InterPro" id="IPR009647">
    <property type="entry name" value="PBP_C"/>
</dbReference>
<dbReference type="InterPro" id="IPR011815">
    <property type="entry name" value="PBP_1c"/>
</dbReference>
<evidence type="ECO:0000256" key="6">
    <source>
        <dbReference type="ARBA" id="ARBA00022676"/>
    </source>
</evidence>
<dbReference type="Gene3D" id="3.40.710.10">
    <property type="entry name" value="DD-peptidase/beta-lactamase superfamily"/>
    <property type="match status" value="1"/>
</dbReference>
<keyword evidence="5" id="KW-0645">Protease</keyword>
<feature type="domain" description="Penicillin-binding C-terminal" evidence="14">
    <location>
        <begin position="693"/>
        <end position="778"/>
    </location>
</feature>
<dbReference type="Gene3D" id="1.10.3810.10">
    <property type="entry name" value="Biosynthetic peptidoglycan transglycosylase-like"/>
    <property type="match status" value="1"/>
</dbReference>
<evidence type="ECO:0000256" key="11">
    <source>
        <dbReference type="ARBA" id="ARBA00049902"/>
    </source>
</evidence>
<organism evidence="15 16">
    <name type="scientific">Winogradskyella litoriviva</name>
    <dbReference type="NCBI Taxonomy" id="1220182"/>
    <lineage>
        <taxon>Bacteria</taxon>
        <taxon>Pseudomonadati</taxon>
        <taxon>Bacteroidota</taxon>
        <taxon>Flavobacteriia</taxon>
        <taxon>Flavobacteriales</taxon>
        <taxon>Flavobacteriaceae</taxon>
        <taxon>Winogradskyella</taxon>
    </lineage>
</organism>
<dbReference type="NCBIfam" id="TIGR02073">
    <property type="entry name" value="PBP_1c"/>
    <property type="match status" value="1"/>
</dbReference>
<comment type="catalytic activity">
    <reaction evidence="11">
        <text>[GlcNAc-(1-&gt;4)-Mur2Ac(oyl-L-Ala-gamma-D-Glu-L-Lys-D-Ala-D-Ala)](n)-di-trans,octa-cis-undecaprenyl diphosphate + beta-D-GlcNAc-(1-&gt;4)-Mur2Ac(oyl-L-Ala-gamma-D-Glu-L-Lys-D-Ala-D-Ala)-di-trans,octa-cis-undecaprenyl diphosphate = [GlcNAc-(1-&gt;4)-Mur2Ac(oyl-L-Ala-gamma-D-Glu-L-Lys-D-Ala-D-Ala)](n+1)-di-trans,octa-cis-undecaprenyl diphosphate + di-trans,octa-cis-undecaprenyl diphosphate + H(+)</text>
        <dbReference type="Rhea" id="RHEA:23708"/>
        <dbReference type="Rhea" id="RHEA-COMP:9602"/>
        <dbReference type="Rhea" id="RHEA-COMP:9603"/>
        <dbReference type="ChEBI" id="CHEBI:15378"/>
        <dbReference type="ChEBI" id="CHEBI:58405"/>
        <dbReference type="ChEBI" id="CHEBI:60033"/>
        <dbReference type="ChEBI" id="CHEBI:78435"/>
        <dbReference type="EC" id="2.4.99.28"/>
    </reaction>
</comment>
<feature type="domain" description="Penicillin-binding protein transpeptidase" evidence="12">
    <location>
        <begin position="301"/>
        <end position="559"/>
    </location>
</feature>
<dbReference type="Proteomes" id="UP000805085">
    <property type="component" value="Unassembled WGS sequence"/>
</dbReference>
<evidence type="ECO:0000256" key="1">
    <source>
        <dbReference type="ARBA" id="ARBA00004752"/>
    </source>
</evidence>
<dbReference type="EC" id="2.4.99.28" evidence="10"/>
<reference evidence="15 16" key="1">
    <citation type="journal article" date="2015" name="Int. J. Syst. Evol. Microbiol.">
        <title>Winogradskyella litoriviva sp. nov., isolated from coastal seawater.</title>
        <authorList>
            <person name="Nedashkovskaya O.I."/>
            <person name="Kukhlevskiy A.D."/>
            <person name="Zhukova N.V."/>
            <person name="Kim S.J."/>
            <person name="Rhee S.K."/>
            <person name="Mikhailov V.V."/>
        </authorList>
    </citation>
    <scope>NUCLEOTIDE SEQUENCE [LARGE SCALE GENOMIC DNA]</scope>
    <source>
        <strain evidence="15 16">KMM6491</strain>
    </source>
</reference>
<dbReference type="Pfam" id="PF00905">
    <property type="entry name" value="Transpeptidase"/>
    <property type="match status" value="1"/>
</dbReference>
<dbReference type="InterPro" id="IPR012338">
    <property type="entry name" value="Beta-lactam/transpept-like"/>
</dbReference>
<evidence type="ECO:0000256" key="3">
    <source>
        <dbReference type="ARBA" id="ARBA00007739"/>
    </source>
</evidence>
<evidence type="ECO:0000256" key="8">
    <source>
        <dbReference type="ARBA" id="ARBA00022801"/>
    </source>
</evidence>
<evidence type="ECO:0000256" key="4">
    <source>
        <dbReference type="ARBA" id="ARBA00022645"/>
    </source>
</evidence>
<keyword evidence="6" id="KW-0328">Glycosyltransferase</keyword>
<dbReference type="SUPFAM" id="SSF56601">
    <property type="entry name" value="beta-lactamase/transpeptidase-like"/>
    <property type="match status" value="1"/>
</dbReference>
<protein>
    <recommendedName>
        <fullName evidence="10">peptidoglycan glycosyltransferase</fullName>
        <ecNumber evidence="10">2.4.99.28</ecNumber>
    </recommendedName>
</protein>
<evidence type="ECO:0000259" key="14">
    <source>
        <dbReference type="Pfam" id="PF06832"/>
    </source>
</evidence>
<evidence type="ECO:0000259" key="13">
    <source>
        <dbReference type="Pfam" id="PF00912"/>
    </source>
</evidence>
<feature type="domain" description="Glycosyl transferase family 51" evidence="13">
    <location>
        <begin position="64"/>
        <end position="223"/>
    </location>
</feature>
<comment type="similarity">
    <text evidence="3">In the N-terminal section; belongs to the glycosyltransferase 51 family.</text>
</comment>
<keyword evidence="16" id="KW-1185">Reference proteome</keyword>
<comment type="caution">
    <text evidence="15">The sequence shown here is derived from an EMBL/GenBank/DDBJ whole genome shotgun (WGS) entry which is preliminary data.</text>
</comment>
<evidence type="ECO:0000313" key="16">
    <source>
        <dbReference type="Proteomes" id="UP000805085"/>
    </source>
</evidence>
<comment type="similarity">
    <text evidence="2">In the C-terminal section; belongs to the transpeptidase family.</text>
</comment>
<name>A0ABX2E8C3_9FLAO</name>
<accession>A0ABX2E8C3</accession>
<dbReference type="InterPro" id="IPR001460">
    <property type="entry name" value="PCN-bd_Tpept"/>
</dbReference>
<dbReference type="InterPro" id="IPR036950">
    <property type="entry name" value="PBP_transglycosylase"/>
</dbReference>
<evidence type="ECO:0000256" key="7">
    <source>
        <dbReference type="ARBA" id="ARBA00022679"/>
    </source>
</evidence>
<dbReference type="Pfam" id="PF00912">
    <property type="entry name" value="Transgly"/>
    <property type="match status" value="1"/>
</dbReference>
<sequence length="783" mass="88996">MYRLINFFKHNKIKSIMILVLLIAYYFCLPNTLFKDPTATVITSNTNELLGALIAEDGQWRFPANDSVPDKFKTCILQFEDEYFYQHPGFNPVSIFKALKGNLNSGSVKRGGSTLTQQVIRLSRKGQSRTYFEKVKEIILATRLEFRLSKDAILNLYASHAPFGGNVVGIDAAAWRYFNRNASDLSWAESATLAVLPNAPSLIYPGKNQERLLKKRNRLLKKLYKNDIIDQLTYELSIAESLPQKPYPLPQIAPHLLQKIAKEQKGKRVKTTVNIALQEQTNTIVKQNYNRLKQNEIYNISVLVLDVKTREVLTYIGNSPTDNAHQKSVDIIDKPRSTGSILKPFLFAAMLDAGDLLPNTLVADVPTQFGSYQPQNYNQTYDGAVHANEALSRSLNVPAVRMLQEFGLDRFYHYLKKLHLKDLKYNANHYGLSLVLGGAESNLWDLCKSYAAMSSTLNHFNANSSQYFSNEFCEPIYTENQTIDFGKQSKQKDVFDAASIFFTFESMKQVNRPESDESWEYYDSSQEIAWKTGTSFGFRDAWAIGTTKDYVVGVWVGNADGEGRPGLVGVQTAAPIMLEVFEVLPKSNWFNHPFDEMLEVKICKKSGYRASSICDVTEIRYIQASGKKTEPCPFHKLIHLDVSERYQVNSSCEAISNINNKSWFVLPPLQAHYFKNKNPYYKPLPPFRKDCIESSGVSMEFIYPNQQSTIYLPKDFDGKTNDLILKVAHSKPELELHWYIDSEYIGSTKDIHDMAVLPSTGEHIITVMDELGNSLKYKITISE</sequence>